<evidence type="ECO:0000256" key="1">
    <source>
        <dbReference type="ARBA" id="ARBA00013258"/>
    </source>
</evidence>
<organism evidence="7 8">
    <name type="scientific">Helicobacter bilis</name>
    <dbReference type="NCBI Taxonomy" id="37372"/>
    <lineage>
        <taxon>Bacteria</taxon>
        <taxon>Pseudomonadati</taxon>
        <taxon>Campylobacterota</taxon>
        <taxon>Epsilonproteobacteria</taxon>
        <taxon>Campylobacterales</taxon>
        <taxon>Helicobacteraceae</taxon>
        <taxon>Helicobacter</taxon>
    </lineage>
</organism>
<evidence type="ECO:0000256" key="4">
    <source>
        <dbReference type="ARBA" id="ARBA00023315"/>
    </source>
</evidence>
<evidence type="ECO:0000313" key="8">
    <source>
        <dbReference type="Proteomes" id="UP000029857"/>
    </source>
</evidence>
<dbReference type="AlphaFoldDB" id="A0A4U8UCQ5"/>
<dbReference type="InterPro" id="IPR024925">
    <property type="entry name" value="Malonyl_CoA-ACP_transAc"/>
</dbReference>
<dbReference type="GO" id="GO:0005829">
    <property type="term" value="C:cytosol"/>
    <property type="evidence" value="ECO:0007669"/>
    <property type="project" value="TreeGrafter"/>
</dbReference>
<gene>
    <name evidence="7" type="primary">fabD</name>
    <name evidence="7" type="ORF">LS79_004360</name>
</gene>
<dbReference type="SMART" id="SM00827">
    <property type="entry name" value="PKS_AT"/>
    <property type="match status" value="1"/>
</dbReference>
<dbReference type="PIRSF" id="PIRSF000446">
    <property type="entry name" value="Mct"/>
    <property type="match status" value="1"/>
</dbReference>
<sequence>MKGKRMKYAFIYPGQGSQTKGMGRDFVENFSIAKMLLEEASDSLKQDMAKILYEDEEKLNETQYTQPAIFLVSAMAHKIVEKEYGIKAEIAFGHSLGEVSAYCLNGGANFGDSIYLTHKRGQFMAESCKGKAVGMQSVGMMVCLGLATNVLEDICIKAQKEGKQVWAANYNMEGQIVLAGIKEDLESVSDTLKEAGAKRTLLLKMSVASHCPLLQDSIPPFKELLEKSICDSKIEIISNANLSLYKTKEEALQNLTQQLIKPVLYHQCVSKAKELGITKFIEFGNGSVLAGLNNKISDIPTISINSVQSIQGLGSL</sequence>
<dbReference type="InterPro" id="IPR016036">
    <property type="entry name" value="Malonyl_transacylase_ACP-bd"/>
</dbReference>
<dbReference type="EC" id="2.3.1.39" evidence="1 6"/>
<dbReference type="GO" id="GO:0006633">
    <property type="term" value="P:fatty acid biosynthetic process"/>
    <property type="evidence" value="ECO:0007669"/>
    <property type="project" value="TreeGrafter"/>
</dbReference>
<dbReference type="GO" id="GO:0004314">
    <property type="term" value="F:[acyl-carrier-protein] S-malonyltransferase activity"/>
    <property type="evidence" value="ECO:0007669"/>
    <property type="project" value="UniProtKB-EC"/>
</dbReference>
<dbReference type="NCBIfam" id="TIGR00128">
    <property type="entry name" value="fabD"/>
    <property type="match status" value="1"/>
</dbReference>
<dbReference type="PANTHER" id="PTHR42681">
    <property type="entry name" value="MALONYL-COA-ACYL CARRIER PROTEIN TRANSACYLASE, MITOCHONDRIAL"/>
    <property type="match status" value="1"/>
</dbReference>
<dbReference type="Pfam" id="PF00698">
    <property type="entry name" value="Acyl_transf_1"/>
    <property type="match status" value="1"/>
</dbReference>
<accession>A0A4U8UCQ5</accession>
<dbReference type="PANTHER" id="PTHR42681:SF1">
    <property type="entry name" value="MALONYL-COA-ACYL CARRIER PROTEIN TRANSACYLASE, MITOCHONDRIAL"/>
    <property type="match status" value="1"/>
</dbReference>
<comment type="catalytic activity">
    <reaction evidence="5 6">
        <text>holo-[ACP] + malonyl-CoA = malonyl-[ACP] + CoA</text>
        <dbReference type="Rhea" id="RHEA:41792"/>
        <dbReference type="Rhea" id="RHEA-COMP:9623"/>
        <dbReference type="Rhea" id="RHEA-COMP:9685"/>
        <dbReference type="ChEBI" id="CHEBI:57287"/>
        <dbReference type="ChEBI" id="CHEBI:57384"/>
        <dbReference type="ChEBI" id="CHEBI:64479"/>
        <dbReference type="ChEBI" id="CHEBI:78449"/>
        <dbReference type="EC" id="2.3.1.39"/>
    </reaction>
</comment>
<comment type="caution">
    <text evidence="7">The sequence shown here is derived from an EMBL/GenBank/DDBJ whole genome shotgun (WGS) entry which is preliminary data.</text>
</comment>
<evidence type="ECO:0000256" key="6">
    <source>
        <dbReference type="PIRNR" id="PIRNR000446"/>
    </source>
</evidence>
<proteinExistence type="inferred from homology"/>
<evidence type="ECO:0000256" key="5">
    <source>
        <dbReference type="ARBA" id="ARBA00048462"/>
    </source>
</evidence>
<dbReference type="InterPro" id="IPR050858">
    <property type="entry name" value="Mal-CoA-ACP_Trans/PKS_FabD"/>
</dbReference>
<protein>
    <recommendedName>
        <fullName evidence="2 6">Malonyl CoA-acyl carrier protein transacylase</fullName>
        <ecNumber evidence="1 6">2.3.1.39</ecNumber>
    </recommendedName>
</protein>
<name>A0A4U8UCQ5_9HELI</name>
<dbReference type="Gene3D" id="3.30.70.250">
    <property type="entry name" value="Malonyl-CoA ACP transacylase, ACP-binding"/>
    <property type="match status" value="1"/>
</dbReference>
<evidence type="ECO:0000313" key="7">
    <source>
        <dbReference type="EMBL" id="TLE10898.1"/>
    </source>
</evidence>
<evidence type="ECO:0000256" key="3">
    <source>
        <dbReference type="ARBA" id="ARBA00022679"/>
    </source>
</evidence>
<dbReference type="Proteomes" id="UP000029857">
    <property type="component" value="Unassembled WGS sequence"/>
</dbReference>
<dbReference type="EMBL" id="JRPJ02000011">
    <property type="protein sequence ID" value="TLE10898.1"/>
    <property type="molecule type" value="Genomic_DNA"/>
</dbReference>
<dbReference type="InterPro" id="IPR001227">
    <property type="entry name" value="Ac_transferase_dom_sf"/>
</dbReference>
<keyword evidence="3 6" id="KW-0808">Transferase</keyword>
<dbReference type="Gene3D" id="3.40.366.10">
    <property type="entry name" value="Malonyl-Coenzyme A Acyl Carrier Protein, domain 2"/>
    <property type="match status" value="1"/>
</dbReference>
<dbReference type="InterPro" id="IPR004410">
    <property type="entry name" value="Malonyl_CoA-ACP_transAc_FabD"/>
</dbReference>
<keyword evidence="4 6" id="KW-0012">Acyltransferase</keyword>
<reference evidence="7 8" key="1">
    <citation type="journal article" date="2014" name="Genome Announc.">
        <title>Draft genome sequences of eight enterohepatic helicobacter species isolated from both laboratory and wild rodents.</title>
        <authorList>
            <person name="Sheh A."/>
            <person name="Shen Z."/>
            <person name="Fox J.G."/>
        </authorList>
    </citation>
    <scope>NUCLEOTIDE SEQUENCE [LARGE SCALE GENOMIC DNA]</scope>
    <source>
        <strain evidence="7 8">ATCC 49320</strain>
    </source>
</reference>
<dbReference type="InterPro" id="IPR016035">
    <property type="entry name" value="Acyl_Trfase/lysoPLipase"/>
</dbReference>
<evidence type="ECO:0000256" key="2">
    <source>
        <dbReference type="ARBA" id="ARBA00018953"/>
    </source>
</evidence>
<dbReference type="InterPro" id="IPR014043">
    <property type="entry name" value="Acyl_transferase_dom"/>
</dbReference>
<comment type="similarity">
    <text evidence="6">Belongs to the fabD family.</text>
</comment>
<dbReference type="SUPFAM" id="SSF52151">
    <property type="entry name" value="FabD/lysophospholipase-like"/>
    <property type="match status" value="1"/>
</dbReference>
<dbReference type="SUPFAM" id="SSF55048">
    <property type="entry name" value="Probable ACP-binding domain of malonyl-CoA ACP transacylase"/>
    <property type="match status" value="1"/>
</dbReference>